<evidence type="ECO:0008006" key="5">
    <source>
        <dbReference type="Google" id="ProtNLM"/>
    </source>
</evidence>
<dbReference type="SUPFAM" id="SSF53649">
    <property type="entry name" value="Alkaline phosphatase-like"/>
    <property type="match status" value="1"/>
</dbReference>
<name>A0AAV3SWK2_9EURY</name>
<evidence type="ECO:0000313" key="3">
    <source>
        <dbReference type="Proteomes" id="UP001501425"/>
    </source>
</evidence>
<accession>A0AAV3SWK2</accession>
<evidence type="ECO:0000313" key="2">
    <source>
        <dbReference type="EMBL" id="MEZ3166318.1"/>
    </source>
</evidence>
<gene>
    <name evidence="2" type="ORF">ABNG02_03115</name>
    <name evidence="1" type="ORF">GCM10008994_30260</name>
</gene>
<dbReference type="AlphaFoldDB" id="A0AAV3SWK2"/>
<reference evidence="1" key="1">
    <citation type="journal article" date="2014" name="Int. J. Syst. Evol. Microbiol.">
        <title>Complete genome sequence of Corynebacterium casei LMG S-19264T (=DSM 44701T), isolated from a smear-ripened cheese.</title>
        <authorList>
            <consortium name="US DOE Joint Genome Institute (JGI-PGF)"/>
            <person name="Walter F."/>
            <person name="Albersmeier A."/>
            <person name="Kalinowski J."/>
            <person name="Ruckert C."/>
        </authorList>
    </citation>
    <scope>NUCLEOTIDE SEQUENCE</scope>
    <source>
        <strain evidence="1">JCM 14265</strain>
    </source>
</reference>
<sequence length="320" mass="36320">MSGLHELAGALSARLPPTDRLEQTADAALKILSSWFPHGTDVFDEEWDVLVILDTCRADAMDEMATEYDFVASGTSVWSRGSATREWVPHTFDQSNLDEIRDTALVTANPTSRWGLGHESQPEWPEFTKRLTRWDTVDPDDFLEFDEVWQYGPRNPFSGTVMPYAVTDRAISVWRSASPDRMIVHYLPPHKPYGAKALRENRALNDVERSPWKALREGTPREAVWDRYLDELEFGLDSVRTLVEDIDAERIVITSDHGEAFGEFGVYAHPMIPIPQLREVPWVETTGQGRDEYTPVLEPASGNDAVEADVEEQLELLGYR</sequence>
<dbReference type="InterPro" id="IPR017850">
    <property type="entry name" value="Alkaline_phosphatase_core_sf"/>
</dbReference>
<evidence type="ECO:0000313" key="1">
    <source>
        <dbReference type="EMBL" id="GAA0553214.1"/>
    </source>
</evidence>
<organism evidence="1 3">
    <name type="scientific">Halorubrum ejinorense</name>
    <dbReference type="NCBI Taxonomy" id="425309"/>
    <lineage>
        <taxon>Archaea</taxon>
        <taxon>Methanobacteriati</taxon>
        <taxon>Methanobacteriota</taxon>
        <taxon>Stenosarchaea group</taxon>
        <taxon>Halobacteria</taxon>
        <taxon>Halobacteriales</taxon>
        <taxon>Haloferacaceae</taxon>
        <taxon>Halorubrum</taxon>
    </lineage>
</organism>
<reference evidence="1" key="2">
    <citation type="submission" date="2023-12" db="EMBL/GenBank/DDBJ databases">
        <authorList>
            <person name="Sun Q."/>
            <person name="Inoue M."/>
        </authorList>
    </citation>
    <scope>NUCLEOTIDE SEQUENCE</scope>
    <source>
        <strain evidence="1">JCM 14265</strain>
    </source>
</reference>
<dbReference type="Proteomes" id="UP001501425">
    <property type="component" value="Unassembled WGS sequence"/>
</dbReference>
<evidence type="ECO:0000313" key="4">
    <source>
        <dbReference type="Proteomes" id="UP001567571"/>
    </source>
</evidence>
<reference evidence="2 4" key="3">
    <citation type="submission" date="2024-06" db="EMBL/GenBank/DDBJ databases">
        <title>Halorubrum miltondacostae sp. nov., a potential PHA producer isolated from an inland solar saltern in Rio Maior, Portugal.</title>
        <authorList>
            <person name="Albuquerque L."/>
            <person name="Viver T."/>
            <person name="Barroso C."/>
            <person name="Claudino R."/>
            <person name="Galvan M."/>
            <person name="Simoes G."/>
            <person name="Lobo Da Cunha A."/>
            <person name="Egas C."/>
        </authorList>
    </citation>
    <scope>NUCLEOTIDE SEQUENCE [LARGE SCALE GENOMIC DNA]</scope>
    <source>
        <strain evidence="2 4">DSM 18646</strain>
    </source>
</reference>
<keyword evidence="4" id="KW-1185">Reference proteome</keyword>
<dbReference type="EMBL" id="JBEDNW010000002">
    <property type="protein sequence ID" value="MEZ3166318.1"/>
    <property type="molecule type" value="Genomic_DNA"/>
</dbReference>
<comment type="caution">
    <text evidence="1">The sequence shown here is derived from an EMBL/GenBank/DDBJ whole genome shotgun (WGS) entry which is preliminary data.</text>
</comment>
<dbReference type="Gene3D" id="3.40.720.10">
    <property type="entry name" value="Alkaline Phosphatase, subunit A"/>
    <property type="match status" value="1"/>
</dbReference>
<dbReference type="RefSeq" id="WP_343780492.1">
    <property type="nucleotide sequence ID" value="NZ_BAAADQ010000015.1"/>
</dbReference>
<dbReference type="EMBL" id="BAAADQ010000015">
    <property type="protein sequence ID" value="GAA0553214.1"/>
    <property type="molecule type" value="Genomic_DNA"/>
</dbReference>
<protein>
    <recommendedName>
        <fullName evidence="5">Sulfatase</fullName>
    </recommendedName>
</protein>
<proteinExistence type="predicted"/>
<dbReference type="Proteomes" id="UP001567571">
    <property type="component" value="Unassembled WGS sequence"/>
</dbReference>